<evidence type="ECO:0000313" key="1">
    <source>
        <dbReference type="EMBL" id="EMO41042.1"/>
    </source>
</evidence>
<gene>
    <name evidence="1" type="ORF">LEP1GSC186_4728</name>
</gene>
<evidence type="ECO:0000313" key="2">
    <source>
        <dbReference type="Proteomes" id="UP000012153"/>
    </source>
</evidence>
<protein>
    <submittedName>
        <fullName evidence="1">Uncharacterized protein</fullName>
    </submittedName>
</protein>
<proteinExistence type="predicted"/>
<name>M6U7R3_9LEPT</name>
<dbReference type="EMBL" id="AHOP02000024">
    <property type="protein sequence ID" value="EMO41042.1"/>
    <property type="molecule type" value="Genomic_DNA"/>
</dbReference>
<dbReference type="Proteomes" id="UP000012153">
    <property type="component" value="Unassembled WGS sequence"/>
</dbReference>
<sequence length="40" mass="5111">MDFFDNLIVQKFINYSRNVIYEKNYFFGWARLKFHVHDFF</sequence>
<comment type="caution">
    <text evidence="1">The sequence shown here is derived from an EMBL/GenBank/DDBJ whole genome shotgun (WGS) entry which is preliminary data.</text>
</comment>
<reference evidence="1 2" key="1">
    <citation type="submission" date="2013-01" db="EMBL/GenBank/DDBJ databases">
        <authorList>
            <person name="Harkins D.M."/>
            <person name="Durkin A.S."/>
            <person name="Brinkac L.M."/>
            <person name="Haft D.H."/>
            <person name="Selengut J.D."/>
            <person name="Sanka R."/>
            <person name="DePew J."/>
            <person name="Purushe J."/>
            <person name="Matthias M.A."/>
            <person name="Vinetz J.M."/>
            <person name="Sutton G.G."/>
            <person name="Nierman W.C."/>
            <person name="Fouts D.E."/>
        </authorList>
    </citation>
    <scope>NUCLEOTIDE SEQUENCE [LARGE SCALE GENOMIC DNA]</scope>
    <source>
        <strain evidence="1 2">ZUN142</strain>
    </source>
</reference>
<organism evidence="1 2">
    <name type="scientific">Leptospira noguchii serovar Autumnalis str. ZUN142</name>
    <dbReference type="NCBI Taxonomy" id="1085540"/>
    <lineage>
        <taxon>Bacteria</taxon>
        <taxon>Pseudomonadati</taxon>
        <taxon>Spirochaetota</taxon>
        <taxon>Spirochaetia</taxon>
        <taxon>Leptospirales</taxon>
        <taxon>Leptospiraceae</taxon>
        <taxon>Leptospira</taxon>
    </lineage>
</organism>
<accession>M6U7R3</accession>
<dbReference type="AlphaFoldDB" id="M6U7R3"/>